<evidence type="ECO:0000313" key="4">
    <source>
        <dbReference type="Proteomes" id="UP001646157"/>
    </source>
</evidence>
<organism evidence="3 4">
    <name type="scientific">Rossellomorea pakistanensis</name>
    <dbReference type="NCBI Taxonomy" id="992288"/>
    <lineage>
        <taxon>Bacteria</taxon>
        <taxon>Bacillati</taxon>
        <taxon>Bacillota</taxon>
        <taxon>Bacilli</taxon>
        <taxon>Bacillales</taxon>
        <taxon>Bacillaceae</taxon>
        <taxon>Rossellomorea</taxon>
    </lineage>
</organism>
<dbReference type="Gene3D" id="3.30.70.270">
    <property type="match status" value="1"/>
</dbReference>
<gene>
    <name evidence="3" type="ORF">JOC86_001842</name>
</gene>
<protein>
    <submittedName>
        <fullName evidence="3">Diguanylate cyclase (GGDEF)-like protein</fullName>
    </submittedName>
</protein>
<keyword evidence="4" id="KW-1185">Reference proteome</keyword>
<evidence type="ECO:0000256" key="1">
    <source>
        <dbReference type="SAM" id="Phobius"/>
    </source>
</evidence>
<dbReference type="InterPro" id="IPR000160">
    <property type="entry name" value="GGDEF_dom"/>
</dbReference>
<dbReference type="PANTHER" id="PTHR45138:SF9">
    <property type="entry name" value="DIGUANYLATE CYCLASE DGCM-RELATED"/>
    <property type="match status" value="1"/>
</dbReference>
<evidence type="ECO:0000259" key="2">
    <source>
        <dbReference type="PROSITE" id="PS50887"/>
    </source>
</evidence>
<dbReference type="PANTHER" id="PTHR45138">
    <property type="entry name" value="REGULATORY COMPONENTS OF SENSORY TRANSDUCTION SYSTEM"/>
    <property type="match status" value="1"/>
</dbReference>
<evidence type="ECO:0000313" key="3">
    <source>
        <dbReference type="EMBL" id="MBM7585300.1"/>
    </source>
</evidence>
<accession>A0ABS2NBW8</accession>
<feature type="transmembrane region" description="Helical" evidence="1">
    <location>
        <begin position="7"/>
        <end position="29"/>
    </location>
</feature>
<keyword evidence="1" id="KW-0812">Transmembrane</keyword>
<dbReference type="SMART" id="SM00267">
    <property type="entry name" value="GGDEF"/>
    <property type="match status" value="1"/>
</dbReference>
<dbReference type="EMBL" id="JAFBDZ010000002">
    <property type="protein sequence ID" value="MBM7585300.1"/>
    <property type="molecule type" value="Genomic_DNA"/>
</dbReference>
<dbReference type="SUPFAM" id="SSF55073">
    <property type="entry name" value="Nucleotide cyclase"/>
    <property type="match status" value="1"/>
</dbReference>
<dbReference type="InterPro" id="IPR029787">
    <property type="entry name" value="Nucleotide_cyclase"/>
</dbReference>
<dbReference type="RefSeq" id="WP_205170925.1">
    <property type="nucleotide sequence ID" value="NZ_JAFBDZ010000002.1"/>
</dbReference>
<proteinExistence type="predicted"/>
<comment type="caution">
    <text evidence="3">The sequence shown here is derived from an EMBL/GenBank/DDBJ whole genome shotgun (WGS) entry which is preliminary data.</text>
</comment>
<feature type="domain" description="GGDEF" evidence="2">
    <location>
        <begin position="90"/>
        <end position="210"/>
    </location>
</feature>
<dbReference type="CDD" id="cd01949">
    <property type="entry name" value="GGDEF"/>
    <property type="match status" value="1"/>
</dbReference>
<keyword evidence="1" id="KW-0472">Membrane</keyword>
<dbReference type="Pfam" id="PF00990">
    <property type="entry name" value="GGDEF"/>
    <property type="match status" value="1"/>
</dbReference>
<keyword evidence="1" id="KW-1133">Transmembrane helix</keyword>
<reference evidence="3 4" key="1">
    <citation type="submission" date="2021-01" db="EMBL/GenBank/DDBJ databases">
        <title>Genomic Encyclopedia of Type Strains, Phase IV (KMG-IV): sequencing the most valuable type-strain genomes for metagenomic binning, comparative biology and taxonomic classification.</title>
        <authorList>
            <person name="Goeker M."/>
        </authorList>
    </citation>
    <scope>NUCLEOTIDE SEQUENCE [LARGE SCALE GENOMIC DNA]</scope>
    <source>
        <strain evidence="3 4">DSM 24834</strain>
    </source>
</reference>
<dbReference type="InterPro" id="IPR050469">
    <property type="entry name" value="Diguanylate_Cyclase"/>
</dbReference>
<sequence>MKYKGRWFCILFGFSSFFIFQLGGFYFIGEVYVQEFSLKCLLLIPFLLLTWFIGYQYDKVKFYAEQDFLTEVYNRRYVYTIFPKLKKRYAFIYFLVIDIDHFKYINDTYGHAYGDKALKVLTNVLKEKTGKEDIIARWGGDEFIILSPSVGNHKDVEQMVRNMFVAMEDQNKTSTENISISIGFSRYPDEGQQLEELLKLADENMYKHKG</sequence>
<dbReference type="InterPro" id="IPR043128">
    <property type="entry name" value="Rev_trsase/Diguanyl_cyclase"/>
</dbReference>
<dbReference type="NCBIfam" id="TIGR00254">
    <property type="entry name" value="GGDEF"/>
    <property type="match status" value="1"/>
</dbReference>
<feature type="transmembrane region" description="Helical" evidence="1">
    <location>
        <begin position="36"/>
        <end position="55"/>
    </location>
</feature>
<dbReference type="Proteomes" id="UP001646157">
    <property type="component" value="Unassembled WGS sequence"/>
</dbReference>
<name>A0ABS2NBW8_9BACI</name>
<dbReference type="PROSITE" id="PS50887">
    <property type="entry name" value="GGDEF"/>
    <property type="match status" value="1"/>
</dbReference>